<feature type="region of interest" description="Disordered" evidence="1">
    <location>
        <begin position="693"/>
        <end position="866"/>
    </location>
</feature>
<feature type="compositionally biased region" description="Polar residues" evidence="1">
    <location>
        <begin position="456"/>
        <end position="467"/>
    </location>
</feature>
<dbReference type="InterPro" id="IPR053118">
    <property type="entry name" value="HPI-Adhesin/Ser-rich"/>
</dbReference>
<comment type="caution">
    <text evidence="2">The sequence shown here is derived from an EMBL/GenBank/DDBJ whole genome shotgun (WGS) entry which is preliminary data.</text>
</comment>
<feature type="compositionally biased region" description="Low complexity" evidence="1">
    <location>
        <begin position="437"/>
        <end position="455"/>
    </location>
</feature>
<feature type="compositionally biased region" description="Polar residues" evidence="1">
    <location>
        <begin position="724"/>
        <end position="850"/>
    </location>
</feature>
<name>A0ABR1IYQ7_9AGAR</name>
<evidence type="ECO:0000313" key="3">
    <source>
        <dbReference type="Proteomes" id="UP001498398"/>
    </source>
</evidence>
<feature type="region of interest" description="Disordered" evidence="1">
    <location>
        <begin position="897"/>
        <end position="995"/>
    </location>
</feature>
<feature type="region of interest" description="Disordered" evidence="1">
    <location>
        <begin position="148"/>
        <end position="175"/>
    </location>
</feature>
<reference evidence="2 3" key="1">
    <citation type="submission" date="2024-01" db="EMBL/GenBank/DDBJ databases">
        <title>A draft genome for the cacao thread blight pathogen Marasmiellus scandens.</title>
        <authorList>
            <person name="Baruah I.K."/>
            <person name="Leung J."/>
            <person name="Bukari Y."/>
            <person name="Amoako-Attah I."/>
            <person name="Meinhardt L.W."/>
            <person name="Bailey B.A."/>
            <person name="Cohen S.P."/>
        </authorList>
    </citation>
    <scope>NUCLEOTIDE SEQUENCE [LARGE SCALE GENOMIC DNA]</scope>
    <source>
        <strain evidence="2 3">GH-19</strain>
    </source>
</reference>
<feature type="compositionally biased region" description="Polar residues" evidence="1">
    <location>
        <begin position="385"/>
        <end position="409"/>
    </location>
</feature>
<sequence length="995" mass="107581">MADTMETSSENVINHPKSQNSSQTGGVTGNGPKKADGVSESILMPSPESLERNKSWNAWVSDEELVTLLSMWPEYVKYKQSGKSRYIKFWHSMSTRFLEKHPVKLSEEEKASLSSKEASKRLTELQENKKDQLITWYRNVWGKDARQDKQAEKKAEKKAQAQKAEAKGLWEEASKPGRALQSSEVFSQLYYTTHIKPLVDQAIAEREAETRKQMPEDEEDQNASKGKKKRKKPKSILTKSERFTIRRNLTLREWENASEEQKEAVEKIVQEQKKMKGKRDLEAKGPVVIQRLPSEYQQSIKDTGVTIKYILDQAAERTGWTFMVLAGGPVPHMNGMIKTISISAGAALDGVNFPTAYPDFEKNIRDPWNTWVSQTFPEEIRKQRSLGNETNISSLNEKAKASCSTTDSPNEGADSDLDDSVNFHISSSGPESTIPKSNESVPSSEPNSPTVVPESDMNSLVSDSESASGLDVVPESSPNTESMSDLKSAPGLDAMVPKSDSINAPLPGPVFPDSETSGSTSTATKPSFATSFSAGPNSASFNHFTDWITGSEAAATCSKVASAPGSMPSNPSLPQDINMIDLSFFDSLFGSSTSSNLYNNNFGDYNQFQTTFPAAQNDFPHPSVNANGLPLQQSILPFSGPSDSTLFPNSDVLDLLSSWSGSTDTLSSMPAPSVTTAASSQFNPISVLPPTSVSSLTWPSSTQSSPTSALAHQSLSPVPFSPSAAGQTPISSPALNHVTQVSSDHVTQASSDHVTQASSDHVTQASSDHVTQASSDHVTQASSDHVTQASSDHVTQASSDHVTQASSDHVTQASSDHVTQAPSNHVTQASSNYITQTSGDHVTQSSSDPVSSDHCAPPLAASQSTSGPVLSWDALADFSSLGDASFPILPGTVFPTSLSSTSLQPPSSGSVPNPKENPPATTQSKNPKLTNVQKEVESSDDEVVPQKRQRKRSEVDPADVIRGKRQRKGTQKEVMTLEEQGKITNNRKKSQKKRK</sequence>
<feature type="compositionally biased region" description="Low complexity" evidence="1">
    <location>
        <begin position="693"/>
        <end position="708"/>
    </location>
</feature>
<feature type="compositionally biased region" description="Polar residues" evidence="1">
    <location>
        <begin position="476"/>
        <end position="485"/>
    </location>
</feature>
<feature type="compositionally biased region" description="Polar residues" evidence="1">
    <location>
        <begin position="919"/>
        <end position="933"/>
    </location>
</feature>
<accession>A0ABR1IYQ7</accession>
<dbReference type="PANTHER" id="PTHR36144:SF7">
    <property type="match status" value="1"/>
</dbReference>
<dbReference type="PANTHER" id="PTHR36144">
    <property type="entry name" value="S-ANTIGEN PROTEIN"/>
    <property type="match status" value="1"/>
</dbReference>
<keyword evidence="3" id="KW-1185">Reference proteome</keyword>
<feature type="region of interest" description="Disordered" evidence="1">
    <location>
        <begin position="1"/>
        <end position="48"/>
    </location>
</feature>
<feature type="region of interest" description="Disordered" evidence="1">
    <location>
        <begin position="382"/>
        <end position="524"/>
    </location>
</feature>
<dbReference type="EMBL" id="JBANRG010000055">
    <property type="protein sequence ID" value="KAK7443174.1"/>
    <property type="molecule type" value="Genomic_DNA"/>
</dbReference>
<feature type="compositionally biased region" description="Low complexity" evidence="1">
    <location>
        <begin position="897"/>
        <end position="910"/>
    </location>
</feature>
<evidence type="ECO:0000256" key="1">
    <source>
        <dbReference type="SAM" id="MobiDB-lite"/>
    </source>
</evidence>
<feature type="compositionally biased region" description="Polar residues" evidence="1">
    <location>
        <begin position="423"/>
        <end position="436"/>
    </location>
</feature>
<feature type="compositionally biased region" description="Basic residues" evidence="1">
    <location>
        <begin position="225"/>
        <end position="234"/>
    </location>
</feature>
<organism evidence="2 3">
    <name type="scientific">Marasmiellus scandens</name>
    <dbReference type="NCBI Taxonomy" id="2682957"/>
    <lineage>
        <taxon>Eukaryota</taxon>
        <taxon>Fungi</taxon>
        <taxon>Dikarya</taxon>
        <taxon>Basidiomycota</taxon>
        <taxon>Agaricomycotina</taxon>
        <taxon>Agaricomycetes</taxon>
        <taxon>Agaricomycetidae</taxon>
        <taxon>Agaricales</taxon>
        <taxon>Marasmiineae</taxon>
        <taxon>Omphalotaceae</taxon>
        <taxon>Marasmiellus</taxon>
    </lineage>
</organism>
<evidence type="ECO:0000313" key="2">
    <source>
        <dbReference type="EMBL" id="KAK7443174.1"/>
    </source>
</evidence>
<feature type="compositionally biased region" description="Polar residues" evidence="1">
    <location>
        <begin position="514"/>
        <end position="524"/>
    </location>
</feature>
<dbReference type="Proteomes" id="UP001498398">
    <property type="component" value="Unassembled WGS sequence"/>
</dbReference>
<feature type="region of interest" description="Disordered" evidence="1">
    <location>
        <begin position="208"/>
        <end position="239"/>
    </location>
</feature>
<protein>
    <submittedName>
        <fullName evidence="2">Uncharacterized protein</fullName>
    </submittedName>
</protein>
<feature type="compositionally biased region" description="Polar residues" evidence="1">
    <location>
        <begin position="1"/>
        <end position="25"/>
    </location>
</feature>
<dbReference type="SUPFAM" id="SSF69349">
    <property type="entry name" value="Phage fibre proteins"/>
    <property type="match status" value="1"/>
</dbReference>
<feature type="compositionally biased region" description="Basic residues" evidence="1">
    <location>
        <begin position="985"/>
        <end position="995"/>
    </location>
</feature>
<feature type="compositionally biased region" description="Basic and acidic residues" evidence="1">
    <location>
        <begin position="952"/>
        <end position="962"/>
    </location>
</feature>
<gene>
    <name evidence="2" type="ORF">VKT23_015772</name>
</gene>
<proteinExistence type="predicted"/>